<dbReference type="Proteomes" id="UP000499080">
    <property type="component" value="Unassembled WGS sequence"/>
</dbReference>
<sequence length="38" mass="4160">SSCGEHRNLQIPEHHGLKAVYMPKDLQTPACGLSRGDL</sequence>
<evidence type="ECO:0000313" key="2">
    <source>
        <dbReference type="Proteomes" id="UP000499080"/>
    </source>
</evidence>
<feature type="non-terminal residue" evidence="1">
    <location>
        <position position="1"/>
    </location>
</feature>
<gene>
    <name evidence="1" type="ORF">AVEN_153671_1</name>
</gene>
<reference evidence="1 2" key="1">
    <citation type="journal article" date="2019" name="Sci. Rep.">
        <title>Orb-weaving spider Araneus ventricosus genome elucidates the spidroin gene catalogue.</title>
        <authorList>
            <person name="Kono N."/>
            <person name="Nakamura H."/>
            <person name="Ohtoshi R."/>
            <person name="Moran D.A.P."/>
            <person name="Shinohara A."/>
            <person name="Yoshida Y."/>
            <person name="Fujiwara M."/>
            <person name="Mori M."/>
            <person name="Tomita M."/>
            <person name="Arakawa K."/>
        </authorList>
    </citation>
    <scope>NUCLEOTIDE SEQUENCE [LARGE SCALE GENOMIC DNA]</scope>
</reference>
<name>A0A4Y2W0Q5_ARAVE</name>
<keyword evidence="2" id="KW-1185">Reference proteome</keyword>
<proteinExistence type="predicted"/>
<protein>
    <submittedName>
        <fullName evidence="1">Uncharacterized protein</fullName>
    </submittedName>
</protein>
<dbReference type="AlphaFoldDB" id="A0A4Y2W0Q5"/>
<dbReference type="EMBL" id="BGPR01053999">
    <property type="protein sequence ID" value="GBO30785.1"/>
    <property type="molecule type" value="Genomic_DNA"/>
</dbReference>
<evidence type="ECO:0000313" key="1">
    <source>
        <dbReference type="EMBL" id="GBO30785.1"/>
    </source>
</evidence>
<accession>A0A4Y2W0Q5</accession>
<comment type="caution">
    <text evidence="1">The sequence shown here is derived from an EMBL/GenBank/DDBJ whole genome shotgun (WGS) entry which is preliminary data.</text>
</comment>
<organism evidence="1 2">
    <name type="scientific">Araneus ventricosus</name>
    <name type="common">Orbweaver spider</name>
    <name type="synonym">Epeira ventricosa</name>
    <dbReference type="NCBI Taxonomy" id="182803"/>
    <lineage>
        <taxon>Eukaryota</taxon>
        <taxon>Metazoa</taxon>
        <taxon>Ecdysozoa</taxon>
        <taxon>Arthropoda</taxon>
        <taxon>Chelicerata</taxon>
        <taxon>Arachnida</taxon>
        <taxon>Araneae</taxon>
        <taxon>Araneomorphae</taxon>
        <taxon>Entelegynae</taxon>
        <taxon>Araneoidea</taxon>
        <taxon>Araneidae</taxon>
        <taxon>Araneus</taxon>
    </lineage>
</organism>